<dbReference type="InterPro" id="IPR009597">
    <property type="entry name" value="DUF1206"/>
</dbReference>
<evidence type="ECO:0000256" key="1">
    <source>
        <dbReference type="SAM" id="Phobius"/>
    </source>
</evidence>
<feature type="transmembrane region" description="Helical" evidence="1">
    <location>
        <begin position="254"/>
        <end position="275"/>
    </location>
</feature>
<name>A0A951UPQ7_9CYAN</name>
<organism evidence="3 4">
    <name type="scientific">Drouetiella hepatica Uher 2000/2452</name>
    <dbReference type="NCBI Taxonomy" id="904376"/>
    <lineage>
        <taxon>Bacteria</taxon>
        <taxon>Bacillati</taxon>
        <taxon>Cyanobacteriota</taxon>
        <taxon>Cyanophyceae</taxon>
        <taxon>Oculatellales</taxon>
        <taxon>Oculatellaceae</taxon>
        <taxon>Drouetiella</taxon>
    </lineage>
</organism>
<comment type="caution">
    <text evidence="3">The sequence shown here is derived from an EMBL/GenBank/DDBJ whole genome shotgun (WGS) entry which is preliminary data.</text>
</comment>
<reference evidence="3" key="2">
    <citation type="journal article" date="2022" name="Microbiol. Resour. Announc.">
        <title>Metagenome Sequencing to Explore Phylogenomics of Terrestrial Cyanobacteria.</title>
        <authorList>
            <person name="Ward R.D."/>
            <person name="Stajich J.E."/>
            <person name="Johansen J.R."/>
            <person name="Huntemann M."/>
            <person name="Clum A."/>
            <person name="Foster B."/>
            <person name="Foster B."/>
            <person name="Roux S."/>
            <person name="Palaniappan K."/>
            <person name="Varghese N."/>
            <person name="Mukherjee S."/>
            <person name="Reddy T.B.K."/>
            <person name="Daum C."/>
            <person name="Copeland A."/>
            <person name="Chen I.A."/>
            <person name="Ivanova N.N."/>
            <person name="Kyrpides N.C."/>
            <person name="Shapiro N."/>
            <person name="Eloe-Fadrosh E.A."/>
            <person name="Pietrasiak N."/>
        </authorList>
    </citation>
    <scope>NUCLEOTIDE SEQUENCE</scope>
    <source>
        <strain evidence="3">UHER 2000/2452</strain>
    </source>
</reference>
<accession>A0A951UPQ7</accession>
<feature type="domain" description="DUF1206" evidence="2">
    <location>
        <begin position="34"/>
        <end position="101"/>
    </location>
</feature>
<reference evidence="3" key="1">
    <citation type="submission" date="2021-05" db="EMBL/GenBank/DDBJ databases">
        <authorList>
            <person name="Pietrasiak N."/>
            <person name="Ward R."/>
            <person name="Stajich J.E."/>
            <person name="Kurbessoian T."/>
        </authorList>
    </citation>
    <scope>NUCLEOTIDE SEQUENCE</scope>
    <source>
        <strain evidence="3">UHER 2000/2452</strain>
    </source>
</reference>
<keyword evidence="1" id="KW-0472">Membrane</keyword>
<feature type="transmembrane region" description="Helical" evidence="1">
    <location>
        <begin position="118"/>
        <end position="140"/>
    </location>
</feature>
<proteinExistence type="predicted"/>
<feature type="domain" description="DUF1206" evidence="2">
    <location>
        <begin position="119"/>
        <end position="185"/>
    </location>
</feature>
<dbReference type="EMBL" id="JAHHHD010000040">
    <property type="protein sequence ID" value="MBW4661580.1"/>
    <property type="molecule type" value="Genomic_DNA"/>
</dbReference>
<dbReference type="Proteomes" id="UP000757435">
    <property type="component" value="Unassembled WGS sequence"/>
</dbReference>
<feature type="transmembrane region" description="Helical" evidence="1">
    <location>
        <begin position="40"/>
        <end position="59"/>
    </location>
</feature>
<feature type="transmembrane region" description="Helical" evidence="1">
    <location>
        <begin position="79"/>
        <end position="97"/>
    </location>
</feature>
<protein>
    <submittedName>
        <fullName evidence="3">DUF1206 domain-containing protein</fullName>
    </submittedName>
</protein>
<sequence>MKQKNLPTGDNENQVESAVQKTAANPWVERLARLGFAAKGIVYALVGLLAAQAAFGIGGRKTDTQGALQTIVTQPFGQILLSLVAIGLFGYALWRLVEAVADPDHKGTDVKGILQRCSYVSNGLVYASLALTAVRIVLGAGGSSSNASRDWTARLLAQPFGQWLVGTIGALVIGIGIYQFYEAYKAKFRQKLKLNEMSEVEQAWAIRIGRLGLAARGVVFGVIGFFLIQAARQSNPNQVKGLGGALTSLAQQPYGSWVLGIVAIGLIAYGVYYIVQARYRQIGTAKRT</sequence>
<dbReference type="Pfam" id="PF06724">
    <property type="entry name" value="DUF1206"/>
    <property type="match status" value="3"/>
</dbReference>
<gene>
    <name evidence="3" type="ORF">KME15_23165</name>
</gene>
<evidence type="ECO:0000259" key="2">
    <source>
        <dbReference type="Pfam" id="PF06724"/>
    </source>
</evidence>
<feature type="transmembrane region" description="Helical" evidence="1">
    <location>
        <begin position="160"/>
        <end position="181"/>
    </location>
</feature>
<feature type="domain" description="DUF1206" evidence="2">
    <location>
        <begin position="211"/>
        <end position="280"/>
    </location>
</feature>
<dbReference type="AlphaFoldDB" id="A0A951UPQ7"/>
<keyword evidence="1" id="KW-0812">Transmembrane</keyword>
<evidence type="ECO:0000313" key="3">
    <source>
        <dbReference type="EMBL" id="MBW4661580.1"/>
    </source>
</evidence>
<keyword evidence="1" id="KW-1133">Transmembrane helix</keyword>
<evidence type="ECO:0000313" key="4">
    <source>
        <dbReference type="Proteomes" id="UP000757435"/>
    </source>
</evidence>
<feature type="transmembrane region" description="Helical" evidence="1">
    <location>
        <begin position="213"/>
        <end position="234"/>
    </location>
</feature>